<dbReference type="InterPro" id="IPR056186">
    <property type="entry name" value="PDZ_CPAF-rel"/>
</dbReference>
<dbReference type="InterPro" id="IPR052766">
    <property type="entry name" value="S41A_metabolite_peptidase"/>
</dbReference>
<dbReference type="AlphaFoldDB" id="A0AAN7B921"/>
<reference evidence="3" key="2">
    <citation type="submission" date="2023-05" db="EMBL/GenBank/DDBJ databases">
        <authorList>
            <consortium name="Lawrence Berkeley National Laboratory"/>
            <person name="Steindorff A."/>
            <person name="Hensen N."/>
            <person name="Bonometti L."/>
            <person name="Westerberg I."/>
            <person name="Brannstrom I.O."/>
            <person name="Guillou S."/>
            <person name="Cros-Aarteil S."/>
            <person name="Calhoun S."/>
            <person name="Haridas S."/>
            <person name="Kuo A."/>
            <person name="Mondo S."/>
            <person name="Pangilinan J."/>
            <person name="Riley R."/>
            <person name="Labutti K."/>
            <person name="Andreopoulos B."/>
            <person name="Lipzen A."/>
            <person name="Chen C."/>
            <person name="Yanf M."/>
            <person name="Daum C."/>
            <person name="Ng V."/>
            <person name="Clum A."/>
            <person name="Ohm R."/>
            <person name="Martin F."/>
            <person name="Silar P."/>
            <person name="Natvig D."/>
            <person name="Lalanne C."/>
            <person name="Gautier V."/>
            <person name="Ament-Velasquez S.L."/>
            <person name="Kruys A."/>
            <person name="Hutchinson M.I."/>
            <person name="Powell A.J."/>
            <person name="Barry K."/>
            <person name="Miller A.N."/>
            <person name="Grigoriev I.V."/>
            <person name="Debuchy R."/>
            <person name="Gladieux P."/>
            <person name="Thoren M.H."/>
            <person name="Johannesson H."/>
        </authorList>
    </citation>
    <scope>NUCLEOTIDE SEQUENCE</scope>
    <source>
        <strain evidence="3">PSN293</strain>
    </source>
</reference>
<proteinExistence type="predicted"/>
<dbReference type="Pfam" id="PF23658">
    <property type="entry name" value="PDZ_CPAF_rel"/>
    <property type="match status" value="1"/>
</dbReference>
<protein>
    <recommendedName>
        <fullName evidence="2">CPAF-like PDZ domain-containing protein</fullName>
    </recommendedName>
</protein>
<keyword evidence="4" id="KW-1185">Reference proteome</keyword>
<dbReference type="EMBL" id="MU858081">
    <property type="protein sequence ID" value="KAK4215348.1"/>
    <property type="molecule type" value="Genomic_DNA"/>
</dbReference>
<gene>
    <name evidence="3" type="ORF">QBC37DRAFT_270465</name>
</gene>
<feature type="domain" description="CPAF-like PDZ" evidence="2">
    <location>
        <begin position="171"/>
        <end position="291"/>
    </location>
</feature>
<dbReference type="Proteomes" id="UP001301769">
    <property type="component" value="Unassembled WGS sequence"/>
</dbReference>
<evidence type="ECO:0000256" key="1">
    <source>
        <dbReference type="SAM" id="SignalP"/>
    </source>
</evidence>
<feature type="signal peptide" evidence="1">
    <location>
        <begin position="1"/>
        <end position="18"/>
    </location>
</feature>
<evidence type="ECO:0000313" key="4">
    <source>
        <dbReference type="Proteomes" id="UP001301769"/>
    </source>
</evidence>
<evidence type="ECO:0000259" key="2">
    <source>
        <dbReference type="Pfam" id="PF23658"/>
    </source>
</evidence>
<feature type="non-terminal residue" evidence="3">
    <location>
        <position position="689"/>
    </location>
</feature>
<dbReference type="Gene3D" id="3.90.226.10">
    <property type="entry name" value="2-enoyl-CoA Hydratase, Chain A, domain 1"/>
    <property type="match status" value="1"/>
</dbReference>
<feature type="chain" id="PRO_5043018853" description="CPAF-like PDZ domain-containing protein" evidence="1">
    <location>
        <begin position="19"/>
        <end position="689"/>
    </location>
</feature>
<dbReference type="InterPro" id="IPR029045">
    <property type="entry name" value="ClpP/crotonase-like_dom_sf"/>
</dbReference>
<dbReference type="SUPFAM" id="SSF52096">
    <property type="entry name" value="ClpP/crotonase"/>
    <property type="match status" value="1"/>
</dbReference>
<dbReference type="PANTHER" id="PTHR37049">
    <property type="entry name" value="PEPTIDASE S41 FAMILY PROTEIN"/>
    <property type="match status" value="1"/>
</dbReference>
<keyword evidence="1" id="KW-0732">Signal</keyword>
<name>A0AAN7B921_9PEZI</name>
<accession>A0AAN7B921</accession>
<evidence type="ECO:0000313" key="3">
    <source>
        <dbReference type="EMBL" id="KAK4215348.1"/>
    </source>
</evidence>
<comment type="caution">
    <text evidence="3">The sequence shown here is derived from an EMBL/GenBank/DDBJ whole genome shotgun (WGS) entry which is preliminary data.</text>
</comment>
<sequence length="689" mass="75182">MHGKILAVAGFLAGVVDAAVDGLSAKASPAASTTRLPTATPTPACAVVSRSWSVQKAANPTATPTVAASLAHECLNSVPLGKQAAIDLVDAIEPYLEWQSDAAYKANPPRDYLYPAYDMFKELATIRNNLLADKYKNEWEWQHDLYVKVFGPAHDGHFVFYPDALTKVFEWRRARSLISVSEDGRSLPVIKIYEDYMSSPSTASIVKLINGVDAATYIGNTINAAGWNQEPDAAYNSMFYSLANVVTLSSPGYFARGGRIRYIYQGPNTTFTFDNGTAVTFENTAAVKGDLSGVVDGTSYYSKFCTPAAAGAANVPVGKLTSAAGVSIGPGYPDPIISTGDGVVSGYYLDSSGLSEVAVLVLTAFESESISEFQAVVQDFLAEAKAAGKTKLVIDFQGNGGGYILQGYDFFRQLFPSLVQDGFSRWKESDSFMAMSRIASDRVKGVNPYTTADETLISDWETWHNYRYDVDINNRHFRSFEDKFAPHVYEHTKYTNIMRWDLKDNLTTTNATWGMGIEITGYGALANESQPFRAEDIIMLYDGTCASTCTLASEMLRIQGGVRSVAMGGRPRPGRIQGVGGVKGAQVLQYGSIQFYAKSFLDKAQNDAQREELKRFTDLPILRSTSAAVNVRDQILRGNVRDGVPAQFIKEEADCRLYWTPGMLKDVGEVWAAVARVAWKGGRCNAGRL</sequence>
<organism evidence="3 4">
    <name type="scientific">Rhypophila decipiens</name>
    <dbReference type="NCBI Taxonomy" id="261697"/>
    <lineage>
        <taxon>Eukaryota</taxon>
        <taxon>Fungi</taxon>
        <taxon>Dikarya</taxon>
        <taxon>Ascomycota</taxon>
        <taxon>Pezizomycotina</taxon>
        <taxon>Sordariomycetes</taxon>
        <taxon>Sordariomycetidae</taxon>
        <taxon>Sordariales</taxon>
        <taxon>Naviculisporaceae</taxon>
        <taxon>Rhypophila</taxon>
    </lineage>
</organism>
<reference evidence="3" key="1">
    <citation type="journal article" date="2023" name="Mol. Phylogenet. Evol.">
        <title>Genome-scale phylogeny and comparative genomics of the fungal order Sordariales.</title>
        <authorList>
            <person name="Hensen N."/>
            <person name="Bonometti L."/>
            <person name="Westerberg I."/>
            <person name="Brannstrom I.O."/>
            <person name="Guillou S."/>
            <person name="Cros-Aarteil S."/>
            <person name="Calhoun S."/>
            <person name="Haridas S."/>
            <person name="Kuo A."/>
            <person name="Mondo S."/>
            <person name="Pangilinan J."/>
            <person name="Riley R."/>
            <person name="LaButti K."/>
            <person name="Andreopoulos B."/>
            <person name="Lipzen A."/>
            <person name="Chen C."/>
            <person name="Yan M."/>
            <person name="Daum C."/>
            <person name="Ng V."/>
            <person name="Clum A."/>
            <person name="Steindorff A."/>
            <person name="Ohm R.A."/>
            <person name="Martin F."/>
            <person name="Silar P."/>
            <person name="Natvig D.O."/>
            <person name="Lalanne C."/>
            <person name="Gautier V."/>
            <person name="Ament-Velasquez S.L."/>
            <person name="Kruys A."/>
            <person name="Hutchinson M.I."/>
            <person name="Powell A.J."/>
            <person name="Barry K."/>
            <person name="Miller A.N."/>
            <person name="Grigoriev I.V."/>
            <person name="Debuchy R."/>
            <person name="Gladieux P."/>
            <person name="Hiltunen Thoren M."/>
            <person name="Johannesson H."/>
        </authorList>
    </citation>
    <scope>NUCLEOTIDE SEQUENCE</scope>
    <source>
        <strain evidence="3">PSN293</strain>
    </source>
</reference>
<dbReference type="PANTHER" id="PTHR37049:SF4">
    <property type="entry name" value="RHODANESE DOMAIN-CONTAINING PROTEIN"/>
    <property type="match status" value="1"/>
</dbReference>